<accession>A0AAV7VTC4</accession>
<dbReference type="AlphaFoldDB" id="A0AAV7VTC4"/>
<protein>
    <submittedName>
        <fullName evidence="1">Uncharacterized protein</fullName>
    </submittedName>
</protein>
<name>A0AAV7VTC4_PLEWA</name>
<organism evidence="1 2">
    <name type="scientific">Pleurodeles waltl</name>
    <name type="common">Iberian ribbed newt</name>
    <dbReference type="NCBI Taxonomy" id="8319"/>
    <lineage>
        <taxon>Eukaryota</taxon>
        <taxon>Metazoa</taxon>
        <taxon>Chordata</taxon>
        <taxon>Craniata</taxon>
        <taxon>Vertebrata</taxon>
        <taxon>Euteleostomi</taxon>
        <taxon>Amphibia</taxon>
        <taxon>Batrachia</taxon>
        <taxon>Caudata</taxon>
        <taxon>Salamandroidea</taxon>
        <taxon>Salamandridae</taxon>
        <taxon>Pleurodelinae</taxon>
        <taxon>Pleurodeles</taxon>
    </lineage>
</organism>
<keyword evidence="2" id="KW-1185">Reference proteome</keyword>
<proteinExistence type="predicted"/>
<reference evidence="1" key="1">
    <citation type="journal article" date="2022" name="bioRxiv">
        <title>Sequencing and chromosome-scale assembly of the giantPleurodeles waltlgenome.</title>
        <authorList>
            <person name="Brown T."/>
            <person name="Elewa A."/>
            <person name="Iarovenko S."/>
            <person name="Subramanian E."/>
            <person name="Araus A.J."/>
            <person name="Petzold A."/>
            <person name="Susuki M."/>
            <person name="Suzuki K.-i.T."/>
            <person name="Hayashi T."/>
            <person name="Toyoda A."/>
            <person name="Oliveira C."/>
            <person name="Osipova E."/>
            <person name="Leigh N.D."/>
            <person name="Simon A."/>
            <person name="Yun M.H."/>
        </authorList>
    </citation>
    <scope>NUCLEOTIDE SEQUENCE</scope>
    <source>
        <strain evidence="1">20211129_DDA</strain>
        <tissue evidence="1">Liver</tissue>
    </source>
</reference>
<comment type="caution">
    <text evidence="1">The sequence shown here is derived from an EMBL/GenBank/DDBJ whole genome shotgun (WGS) entry which is preliminary data.</text>
</comment>
<dbReference type="Proteomes" id="UP001066276">
    <property type="component" value="Chromosome 2_1"/>
</dbReference>
<gene>
    <name evidence="1" type="ORF">NDU88_007373</name>
</gene>
<sequence>MIIELVSKWGVADSPARCPLHREALPAGDQERASYPPFTAFFPVYNAWAVLEGLWRLQTGASFYTCAGGAHLPPFLCRGLVGSRGACGPFLLRLALRSGAVGAAGGGSPLLHRPCPRVQEAEAQRGLCRPRWLALSYPAPAGPYGRRLGPRAAMGLRGRGSVLTQGGVSPLLLKAVQPFWAAFVRCQGAQDLLQPPGLLDGGAAL</sequence>
<dbReference type="EMBL" id="JANPWB010000003">
    <property type="protein sequence ID" value="KAJ1203588.1"/>
    <property type="molecule type" value="Genomic_DNA"/>
</dbReference>
<evidence type="ECO:0000313" key="1">
    <source>
        <dbReference type="EMBL" id="KAJ1203588.1"/>
    </source>
</evidence>
<evidence type="ECO:0000313" key="2">
    <source>
        <dbReference type="Proteomes" id="UP001066276"/>
    </source>
</evidence>